<reference evidence="1 2" key="1">
    <citation type="submission" date="2019-01" db="EMBL/GenBank/DDBJ databases">
        <title>Mucilaginibacter antarcticum sp. nov., isolated from antarctic soil.</title>
        <authorList>
            <person name="Yan Y.-Q."/>
            <person name="Du Z.-J."/>
        </authorList>
    </citation>
    <scope>NUCLEOTIDE SEQUENCE [LARGE SCALE GENOMIC DNA]</scope>
    <source>
        <strain evidence="1 2">F01003</strain>
    </source>
</reference>
<evidence type="ECO:0000313" key="2">
    <source>
        <dbReference type="Proteomes" id="UP000286701"/>
    </source>
</evidence>
<accession>A0A3S3UX85</accession>
<dbReference type="OrthoDB" id="798763at2"/>
<sequence length="170" mass="18534">MNRPALFISAIALITLGACNSNKPKPASDTVTKTAVVVNGKKDSVINNPQKNYGNATIAEPCVKCLLEIVKADYNYKKAAMSEKEVKFIINYVKTVQPQDTISEIKSTNALRVDVIDKIPAPHKIASFLYDNNLAKVYSLAGNTKIEVKTDAALLKKIRNSCYWGVASGN</sequence>
<gene>
    <name evidence="1" type="ORF">EPL05_16410</name>
</gene>
<organism evidence="1 2">
    <name type="scientific">Mucilaginibacter gilvus</name>
    <dbReference type="NCBI Taxonomy" id="2305909"/>
    <lineage>
        <taxon>Bacteria</taxon>
        <taxon>Pseudomonadati</taxon>
        <taxon>Bacteroidota</taxon>
        <taxon>Sphingobacteriia</taxon>
        <taxon>Sphingobacteriales</taxon>
        <taxon>Sphingobacteriaceae</taxon>
        <taxon>Mucilaginibacter</taxon>
    </lineage>
</organism>
<comment type="caution">
    <text evidence="1">The sequence shown here is derived from an EMBL/GenBank/DDBJ whole genome shotgun (WGS) entry which is preliminary data.</text>
</comment>
<protein>
    <submittedName>
        <fullName evidence="1">Uncharacterized protein</fullName>
    </submittedName>
</protein>
<keyword evidence="2" id="KW-1185">Reference proteome</keyword>
<dbReference type="EMBL" id="SBIW01000007">
    <property type="protein sequence ID" value="RWY50327.1"/>
    <property type="molecule type" value="Genomic_DNA"/>
</dbReference>
<evidence type="ECO:0000313" key="1">
    <source>
        <dbReference type="EMBL" id="RWY50327.1"/>
    </source>
</evidence>
<dbReference type="AlphaFoldDB" id="A0A3S3UX85"/>
<dbReference type="PROSITE" id="PS51257">
    <property type="entry name" value="PROKAR_LIPOPROTEIN"/>
    <property type="match status" value="1"/>
</dbReference>
<dbReference type="RefSeq" id="WP_128535058.1">
    <property type="nucleotide sequence ID" value="NZ_SBIW01000007.1"/>
</dbReference>
<dbReference type="Proteomes" id="UP000286701">
    <property type="component" value="Unassembled WGS sequence"/>
</dbReference>
<name>A0A3S3UX85_9SPHI</name>
<proteinExistence type="predicted"/>